<keyword evidence="7" id="KW-1185">Reference proteome</keyword>
<feature type="region of interest" description="Disordered" evidence="3">
    <location>
        <begin position="119"/>
        <end position="140"/>
    </location>
</feature>
<keyword evidence="4" id="KW-0732">Signal</keyword>
<evidence type="ECO:0000313" key="6">
    <source>
        <dbReference type="EMBL" id="GAA2519224.1"/>
    </source>
</evidence>
<keyword evidence="1" id="KW-0646">Protease inhibitor</keyword>
<gene>
    <name evidence="6" type="ORF">GCM10010276_81470</name>
</gene>
<sequence>MTSAPRRLALPALLMTALAGCGTTGPDTYELGEKHIQVDAGEEFRLSVPVDTAMGEWWYLTSPQPDRDVVRRTDKREEVEADDGAVGSGNGTDFFGFKAVGPGTTKIRLIQCPRGACAGGGDAGGPVTPSPVRSGSPTPQEKYRATIHTYTVTVRKP</sequence>
<organism evidence="6 7">
    <name type="scientific">Streptomyces longisporus</name>
    <dbReference type="NCBI Taxonomy" id="1948"/>
    <lineage>
        <taxon>Bacteria</taxon>
        <taxon>Bacillati</taxon>
        <taxon>Actinomycetota</taxon>
        <taxon>Actinomycetes</taxon>
        <taxon>Kitasatosporales</taxon>
        <taxon>Streptomycetaceae</taxon>
        <taxon>Streptomyces</taxon>
    </lineage>
</organism>
<evidence type="ECO:0000256" key="1">
    <source>
        <dbReference type="ARBA" id="ARBA00022690"/>
    </source>
</evidence>
<comment type="caution">
    <text evidence="6">The sequence shown here is derived from an EMBL/GenBank/DDBJ whole genome shotgun (WGS) entry which is preliminary data.</text>
</comment>
<evidence type="ECO:0000259" key="5">
    <source>
        <dbReference type="Pfam" id="PF09394"/>
    </source>
</evidence>
<dbReference type="InterPro" id="IPR018990">
    <property type="entry name" value="Prot_inh_I42_chagasin"/>
</dbReference>
<accession>A0ABN3NE73</accession>
<dbReference type="Proteomes" id="UP001501777">
    <property type="component" value="Unassembled WGS sequence"/>
</dbReference>
<feature type="chain" id="PRO_5045986728" description="Proteinase inhibitor I42 chagasin domain-containing protein" evidence="4">
    <location>
        <begin position="20"/>
        <end position="157"/>
    </location>
</feature>
<dbReference type="Gene3D" id="2.60.40.2020">
    <property type="match status" value="1"/>
</dbReference>
<evidence type="ECO:0000313" key="7">
    <source>
        <dbReference type="Proteomes" id="UP001501777"/>
    </source>
</evidence>
<dbReference type="Pfam" id="PF09394">
    <property type="entry name" value="Inhibitor_I42"/>
    <property type="match status" value="1"/>
</dbReference>
<evidence type="ECO:0000256" key="4">
    <source>
        <dbReference type="SAM" id="SignalP"/>
    </source>
</evidence>
<dbReference type="PROSITE" id="PS51257">
    <property type="entry name" value="PROKAR_LIPOPROTEIN"/>
    <property type="match status" value="1"/>
</dbReference>
<dbReference type="RefSeq" id="WP_344406179.1">
    <property type="nucleotide sequence ID" value="NZ_BAAASG010000026.1"/>
</dbReference>
<feature type="domain" description="Proteinase inhibitor I42 chagasin" evidence="5">
    <location>
        <begin position="38"/>
        <end position="111"/>
    </location>
</feature>
<name>A0ABN3NE73_STRLO</name>
<keyword evidence="2" id="KW-0789">Thiol protease inhibitor</keyword>
<dbReference type="EMBL" id="BAAASG010000026">
    <property type="protein sequence ID" value="GAA2519224.1"/>
    <property type="molecule type" value="Genomic_DNA"/>
</dbReference>
<feature type="signal peptide" evidence="4">
    <location>
        <begin position="1"/>
        <end position="19"/>
    </location>
</feature>
<proteinExistence type="predicted"/>
<evidence type="ECO:0000256" key="3">
    <source>
        <dbReference type="SAM" id="MobiDB-lite"/>
    </source>
</evidence>
<protein>
    <recommendedName>
        <fullName evidence="5">Proteinase inhibitor I42 chagasin domain-containing protein</fullName>
    </recommendedName>
</protein>
<evidence type="ECO:0000256" key="2">
    <source>
        <dbReference type="ARBA" id="ARBA00022704"/>
    </source>
</evidence>
<reference evidence="6 7" key="1">
    <citation type="journal article" date="2019" name="Int. J. Syst. Evol. Microbiol.">
        <title>The Global Catalogue of Microorganisms (GCM) 10K type strain sequencing project: providing services to taxonomists for standard genome sequencing and annotation.</title>
        <authorList>
            <consortium name="The Broad Institute Genomics Platform"/>
            <consortium name="The Broad Institute Genome Sequencing Center for Infectious Disease"/>
            <person name="Wu L."/>
            <person name="Ma J."/>
        </authorList>
    </citation>
    <scope>NUCLEOTIDE SEQUENCE [LARGE SCALE GENOMIC DNA]</scope>
    <source>
        <strain evidence="6 7">JCM 4395</strain>
    </source>
</reference>
<dbReference type="InterPro" id="IPR036331">
    <property type="entry name" value="Chagasin-like_sf"/>
</dbReference>